<feature type="region of interest" description="Disordered" evidence="1">
    <location>
        <begin position="1939"/>
        <end position="1965"/>
    </location>
</feature>
<dbReference type="RefSeq" id="XP_035685841.1">
    <property type="nucleotide sequence ID" value="XM_035829948.1"/>
</dbReference>
<feature type="compositionally biased region" description="Basic and acidic residues" evidence="1">
    <location>
        <begin position="705"/>
        <end position="720"/>
    </location>
</feature>
<feature type="compositionally biased region" description="Acidic residues" evidence="1">
    <location>
        <begin position="336"/>
        <end position="348"/>
    </location>
</feature>
<feature type="compositionally biased region" description="Gly residues" evidence="1">
    <location>
        <begin position="1828"/>
        <end position="1837"/>
    </location>
</feature>
<protein>
    <submittedName>
        <fullName evidence="3">Titin-like isoform X1</fullName>
    </submittedName>
</protein>
<feature type="compositionally biased region" description="Polar residues" evidence="1">
    <location>
        <begin position="1769"/>
        <end position="1778"/>
    </location>
</feature>
<keyword evidence="2" id="KW-1185">Reference proteome</keyword>
<feature type="compositionally biased region" description="Low complexity" evidence="1">
    <location>
        <begin position="1684"/>
        <end position="1696"/>
    </location>
</feature>
<feature type="compositionally biased region" description="Basic and acidic residues" evidence="1">
    <location>
        <begin position="891"/>
        <end position="915"/>
    </location>
</feature>
<feature type="compositionally biased region" description="Acidic residues" evidence="1">
    <location>
        <begin position="680"/>
        <end position="689"/>
    </location>
</feature>
<feature type="compositionally biased region" description="Basic and acidic residues" evidence="1">
    <location>
        <begin position="992"/>
        <end position="1001"/>
    </location>
</feature>
<feature type="compositionally biased region" description="Acidic residues" evidence="1">
    <location>
        <begin position="256"/>
        <end position="277"/>
    </location>
</feature>
<reference evidence="3" key="2">
    <citation type="submission" date="2025-08" db="UniProtKB">
        <authorList>
            <consortium name="RefSeq"/>
        </authorList>
    </citation>
    <scope>IDENTIFICATION</scope>
    <source>
        <strain evidence="3">S238N-H82</strain>
        <tissue evidence="3">Testes</tissue>
    </source>
</reference>
<feature type="region of interest" description="Disordered" evidence="1">
    <location>
        <begin position="543"/>
        <end position="752"/>
    </location>
</feature>
<feature type="compositionally biased region" description="Basic and acidic residues" evidence="1">
    <location>
        <begin position="1496"/>
        <end position="1505"/>
    </location>
</feature>
<feature type="compositionally biased region" description="Basic and acidic residues" evidence="1">
    <location>
        <begin position="2382"/>
        <end position="2393"/>
    </location>
</feature>
<feature type="compositionally biased region" description="Acidic residues" evidence="1">
    <location>
        <begin position="1385"/>
        <end position="1400"/>
    </location>
</feature>
<feature type="compositionally biased region" description="Basic and acidic residues" evidence="1">
    <location>
        <begin position="1615"/>
        <end position="1629"/>
    </location>
</feature>
<feature type="compositionally biased region" description="Acidic residues" evidence="1">
    <location>
        <begin position="549"/>
        <end position="572"/>
    </location>
</feature>
<feature type="compositionally biased region" description="Acidic residues" evidence="1">
    <location>
        <begin position="1120"/>
        <end position="1134"/>
    </location>
</feature>
<feature type="compositionally biased region" description="Polar residues" evidence="1">
    <location>
        <begin position="1201"/>
        <end position="1213"/>
    </location>
</feature>
<feature type="region of interest" description="Disordered" evidence="1">
    <location>
        <begin position="1739"/>
        <end position="1842"/>
    </location>
</feature>
<organism evidence="2 3">
    <name type="scientific">Branchiostoma floridae</name>
    <name type="common">Florida lancelet</name>
    <name type="synonym">Amphioxus</name>
    <dbReference type="NCBI Taxonomy" id="7739"/>
    <lineage>
        <taxon>Eukaryota</taxon>
        <taxon>Metazoa</taxon>
        <taxon>Chordata</taxon>
        <taxon>Cephalochordata</taxon>
        <taxon>Leptocardii</taxon>
        <taxon>Amphioxiformes</taxon>
        <taxon>Branchiostomatidae</taxon>
        <taxon>Branchiostoma</taxon>
    </lineage>
</organism>
<feature type="compositionally biased region" description="Basic and acidic residues" evidence="1">
    <location>
        <begin position="1374"/>
        <end position="1384"/>
    </location>
</feature>
<feature type="compositionally biased region" description="Basic and acidic residues" evidence="1">
    <location>
        <begin position="349"/>
        <end position="363"/>
    </location>
</feature>
<gene>
    <name evidence="3" type="primary">LOC118422411</name>
</gene>
<evidence type="ECO:0000313" key="2">
    <source>
        <dbReference type="Proteomes" id="UP000001554"/>
    </source>
</evidence>
<feature type="compositionally biased region" description="Basic and acidic residues" evidence="1">
    <location>
        <begin position="1055"/>
        <end position="1064"/>
    </location>
</feature>
<feature type="compositionally biased region" description="Acidic residues" evidence="1">
    <location>
        <begin position="1429"/>
        <end position="1438"/>
    </location>
</feature>
<feature type="compositionally biased region" description="Basic and acidic residues" evidence="1">
    <location>
        <begin position="1338"/>
        <end position="1351"/>
    </location>
</feature>
<feature type="compositionally biased region" description="Acidic residues" evidence="1">
    <location>
        <begin position="721"/>
        <end position="735"/>
    </location>
</feature>
<evidence type="ECO:0000256" key="1">
    <source>
        <dbReference type="SAM" id="MobiDB-lite"/>
    </source>
</evidence>
<feature type="region of interest" description="Disordered" evidence="1">
    <location>
        <begin position="1567"/>
        <end position="1715"/>
    </location>
</feature>
<feature type="compositionally biased region" description="Acidic residues" evidence="1">
    <location>
        <begin position="174"/>
        <end position="186"/>
    </location>
</feature>
<feature type="compositionally biased region" description="Low complexity" evidence="1">
    <location>
        <begin position="2324"/>
        <end position="2333"/>
    </location>
</feature>
<feature type="compositionally biased region" description="Basic and acidic residues" evidence="1">
    <location>
        <begin position="573"/>
        <end position="583"/>
    </location>
</feature>
<dbReference type="Proteomes" id="UP000001554">
    <property type="component" value="Chromosome 9"/>
</dbReference>
<feature type="compositionally biased region" description="Acidic residues" evidence="1">
    <location>
        <begin position="364"/>
        <end position="389"/>
    </location>
</feature>
<feature type="compositionally biased region" description="Acidic residues" evidence="1">
    <location>
        <begin position="780"/>
        <end position="797"/>
    </location>
</feature>
<feature type="compositionally biased region" description="Acidic residues" evidence="1">
    <location>
        <begin position="1803"/>
        <end position="1817"/>
    </location>
</feature>
<name>A0A9J7LMU0_BRAFL</name>
<feature type="region of interest" description="Disordered" evidence="1">
    <location>
        <begin position="2115"/>
        <end position="2148"/>
    </location>
</feature>
<feature type="compositionally biased region" description="Acidic residues" evidence="1">
    <location>
        <begin position="427"/>
        <end position="443"/>
    </location>
</feature>
<feature type="compositionally biased region" description="Basic and acidic residues" evidence="1">
    <location>
        <begin position="1179"/>
        <end position="1188"/>
    </location>
</feature>
<feature type="region of interest" description="Disordered" evidence="1">
    <location>
        <begin position="1477"/>
        <end position="1505"/>
    </location>
</feature>
<feature type="compositionally biased region" description="Acidic residues" evidence="1">
    <location>
        <begin position="625"/>
        <end position="648"/>
    </location>
</feature>
<feature type="compositionally biased region" description="Basic and acidic residues" evidence="1">
    <location>
        <begin position="1145"/>
        <end position="1156"/>
    </location>
</feature>
<dbReference type="OrthoDB" id="10052033at2759"/>
<accession>A0A9J7LMU0</accession>
<feature type="region of interest" description="Disordered" evidence="1">
    <location>
        <begin position="232"/>
        <end position="485"/>
    </location>
</feature>
<reference evidence="2" key="1">
    <citation type="journal article" date="2020" name="Nat. Ecol. Evol.">
        <title>Deeply conserved synteny resolves early events in vertebrate evolution.</title>
        <authorList>
            <person name="Simakov O."/>
            <person name="Marletaz F."/>
            <person name="Yue J.X."/>
            <person name="O'Connell B."/>
            <person name="Jenkins J."/>
            <person name="Brandt A."/>
            <person name="Calef R."/>
            <person name="Tung C.H."/>
            <person name="Huang T.K."/>
            <person name="Schmutz J."/>
            <person name="Satoh N."/>
            <person name="Yu J.K."/>
            <person name="Putnam N.H."/>
            <person name="Green R.E."/>
            <person name="Rokhsar D.S."/>
        </authorList>
    </citation>
    <scope>NUCLEOTIDE SEQUENCE [LARGE SCALE GENOMIC DNA]</scope>
    <source>
        <strain evidence="2">S238N-H82</strain>
    </source>
</reference>
<dbReference type="KEGG" id="bfo:118422411"/>
<feature type="compositionally biased region" description="Acidic residues" evidence="1">
    <location>
        <begin position="198"/>
        <end position="207"/>
    </location>
</feature>
<feature type="compositionally biased region" description="Polar residues" evidence="1">
    <location>
        <begin position="2119"/>
        <end position="2132"/>
    </location>
</feature>
<feature type="compositionally biased region" description="Basic and acidic residues" evidence="1">
    <location>
        <begin position="1419"/>
        <end position="1428"/>
    </location>
</feature>
<feature type="compositionally biased region" description="Polar residues" evidence="1">
    <location>
        <begin position="1283"/>
        <end position="1292"/>
    </location>
</feature>
<feature type="region of interest" description="Disordered" evidence="1">
    <location>
        <begin position="2162"/>
        <end position="2300"/>
    </location>
</feature>
<proteinExistence type="predicted"/>
<feature type="compositionally biased region" description="Basic and acidic residues" evidence="1">
    <location>
        <begin position="2281"/>
        <end position="2298"/>
    </location>
</feature>
<dbReference type="OMA" id="MITATEY"/>
<feature type="compositionally biased region" description="Basic and acidic residues" evidence="1">
    <location>
        <begin position="326"/>
        <end position="335"/>
    </location>
</feature>
<feature type="compositionally biased region" description="Polar residues" evidence="1">
    <location>
        <begin position="1630"/>
        <end position="1642"/>
    </location>
</feature>
<feature type="compositionally biased region" description="Acidic residues" evidence="1">
    <location>
        <begin position="146"/>
        <end position="160"/>
    </location>
</feature>
<feature type="region of interest" description="Disordered" evidence="1">
    <location>
        <begin position="2505"/>
        <end position="2530"/>
    </location>
</feature>
<feature type="compositionally biased region" description="Low complexity" evidence="1">
    <location>
        <begin position="1084"/>
        <end position="1104"/>
    </location>
</feature>
<feature type="compositionally biased region" description="Acidic residues" evidence="1">
    <location>
        <begin position="1316"/>
        <end position="1337"/>
    </location>
</feature>
<sequence length="2566" mass="283794">MPPTSLKDVVQPASLGFTRVLTTIQVDVNIDDLGNVRIDCVREDKDLGTRALLPRKSYWTEEYRWDRLTVGSPVERRNWSLKSIAEGVDAPAEEYLRYIEGRTSPEPEASAAVPETEEPESTDGEKTEDSDVSYPIPAINNLDTAVEADETFSSEEEEGEDRPPAPPPRVDSVTIEEEEEPDETITETDITPDRTQPEDAEEQEVEEVVLRIVEPLDETVLETVRKSEQVYALPPESQGITQDTSIEDTIIPDSDQQVEDIEEAGVDKAESDEEVVDDSQLKSPTKRVRFSPEAIYVSTAQEDIEEDEEGVTLSPIPEEDTTPGKQIKEPDTTHEEGEEDDSDATEEVQDTKISVEVDVHVSADQEEAEDADEDAPLAEEEILTSDDEATGSTADDKEETQTEVTEEGEPKEEESGPSAEEAHDSKDEADDKEQDEEGEEPQASDEKASMEEEEPSQEDEAVKEEEAVLDESDVSSVPRESLGEEELQALISDDWYLLTCDEAVDDDDFPPLYGYWPPKSPVGGQVSEPVVVEFAESYAEVLKKAPPLAEEETQPEDETPTDTETPQEDEATSDDKAPSKDETPSDDEVGPEEKTLPEDETSTDTKTPQEDEATSQDKSPPQDEAASDDEAIPEEEALPEDETSPEEEVTSKDEVPSEEEPTDKDAKEDDSTPVGPEDTPKDEESEPEEEKTTPKADEPEESQDEDTKASEDSPSPKEEISTPDDEKDQESEEEEKSQPPSTKQPAKEEEDPQYFYNRMLFYWMTSGTSLVTARYSDNESNSDEWDLSDYEAGEEDFPPLSTYRPPKSPIGGKPTEPAATKFAESFAAVVTKPPPVVEEVVEEAEPVESIPPTQDSGQAEDVSSEKEEEQEDGQTGEHAVPEEKGEDEVEELSKDDDHDTEPQETMADEKDEKLSVSDGATSGDEVVEIPSEVTVGDDKADDEEDIDGGSLEAVRGDTPTDEDLSEKADFESSEKTEGEDSTGADTSSVGSTEHDLKKSDDAGEISADDLPTDKADAIKPSADDNIEEGKDTPAEESVEETITSDHEASDDDAEEPVKEEDNKRSPLQRQGAMSKGESVESQESATSADTSDKAAVSKAPAKSSSTDESDNQDEVKATDDTPEEDVETGDDEDDALNKVQEGEVLEDKTRGTKNEDSSDSEDDSSSKIQPQALATGESPPRDDTKEQCEFSAVTSADREYQPNTGASDQGNTECDSDGHCCSEPPQAVSLPQSEMSCPEQDTGMLRVLPWARWEKIDDTSPRTVRRRPPSLELEAPVCEATSEESSPIQQSAEPKDIKEANESTPRRRSSTSSADTSEEEEEEEEAISSGDEEGEFDVPERTESPEERMTRTDAWATSGGTLYIGSATRMVRKQLPDIPEHSGENDSEASDNDDDDNQQDEVERPRQSAKLADSGSSEYTHDRHHEEAESSEESELNEEELHYLDDDDEEQVMMVEENIPEGNPLYLRQVQGEIYMSENTLTKGDTSSDDSEDEDKQQADLLREHDRLVELQEDLFEKDSLDDVDYHVTSSDLLGERDDQSNLSATEPTDYRCDDVQDEDLITVEQANPSNANEIFVASEGPGEDMDSDHEEFQVTVSEKHLADTSTQHLIVITKDTDEEKDRCEEKTSMDSFESTGPSTEGSSDISDDDASGKLKRRRRQKYGAQRSFTESIHHDPDSPTYISRMQFQFRSSQSDSDTEQHVESLPEEQECTPTQENIPFDLVAGISQQGEVIRTVEDEVNDDSTEKAVQEQVADSVVGNDQEDDTFDQLSLGQGTDTDMEPVISSDVSKDDSRRRSAEYTDSSDSESDTDSESETSADSILAAPGDGSGPSGPSGGQYRTPIATVPVTSYYVTSGVPFTMDPTNSDHVEIPPMPTSPRHSWGMQASYTFEEHQPVTTGLLTPIINGHIPVVKHHVQYDDLKRPIIPILLDIGDKLSPEYSGEAKTSTTASEREMLSPSPYDNLLESDLAEGEAQEGLNVESLQPMSCRCVAPPPDRKPFESPSDELELPPNPDFEPMDCLCTHPQKEARVVWSPKHTPSPRHSPQNVERCYEAISNTLATSRQNYVECKRQEHDAEEDETSLLNQSQPLHGDDLIEDMSEGRTVTMLQFDMDDDRSSATSSPLSVHSTHLGTPPELEEELDDSPAFSPTRQILDTFVPVSPPLREIRHPGITQDAIRAPRARRSTEIEDSASPEMHSPTPNRDSELKTPTGSLLFPYDKIHGPYPPPQDQPSFVTPDRRTQVKRKRPSDEVQGTSPRPTYKSPVRQRTDSPVEKCLSPTDHRPKDASPCKIPDDFPKLCTGKVRSMVNKWEGIVKQEPPKSPVMTTSSPSTPEIPRYGERDVISPPFSHHGSSPYYMSRRRTEVKSPEGAVAKQQKVPKHNVDVSARRPLHETQILTDEEDSTVASTEYGVQFQPTAHEDDAEKVLVYGYEVEWDIPRLQVCLSPLEGFDDDEDSMSDDVTISSLTETDGEGGVSASLSSLEEYILDPARILGKAVSLTELPMSPVEEEEESPAEESSTQSSSNTKEALSSHSVWERLGVLETPCPYFCQMWLPMLKYHLLDFQ</sequence>
<feature type="region of interest" description="Disordered" evidence="1">
    <location>
        <begin position="775"/>
        <end position="1464"/>
    </location>
</feature>
<feature type="compositionally biased region" description="Low complexity" evidence="1">
    <location>
        <begin position="2517"/>
        <end position="2529"/>
    </location>
</feature>
<feature type="region of interest" description="Disordered" evidence="1">
    <location>
        <begin position="2313"/>
        <end position="2394"/>
    </location>
</feature>
<feature type="region of interest" description="Disordered" evidence="1">
    <location>
        <begin position="1532"/>
        <end position="1554"/>
    </location>
</feature>
<feature type="compositionally biased region" description="Basic and acidic residues" evidence="1">
    <location>
        <begin position="1789"/>
        <end position="1800"/>
    </location>
</feature>
<feature type="compositionally biased region" description="Basic and acidic residues" evidence="1">
    <location>
        <begin position="965"/>
        <end position="978"/>
    </location>
</feature>
<evidence type="ECO:0000313" key="3">
    <source>
        <dbReference type="RefSeq" id="XP_035685841.1"/>
    </source>
</evidence>
<feature type="region of interest" description="Disordered" evidence="1">
    <location>
        <begin position="102"/>
        <end position="207"/>
    </location>
</feature>
<feature type="compositionally biased region" description="Acidic residues" evidence="1">
    <location>
        <begin position="451"/>
        <end position="473"/>
    </location>
</feature>
<dbReference type="GeneID" id="118422411"/>
<feature type="compositionally biased region" description="Basic and acidic residues" evidence="1">
    <location>
        <begin position="1293"/>
        <end position="1305"/>
    </location>
</feature>